<keyword evidence="5 7" id="KW-1133">Transmembrane helix</keyword>
<evidence type="ECO:0000256" key="2">
    <source>
        <dbReference type="ARBA" id="ARBA00022448"/>
    </source>
</evidence>
<dbReference type="PANTHER" id="PTHR43163">
    <property type="entry name" value="DIPEPTIDE TRANSPORT SYSTEM PERMEASE PROTEIN DPPB-RELATED"/>
    <property type="match status" value="1"/>
</dbReference>
<feature type="domain" description="ABC transmembrane type-1" evidence="8">
    <location>
        <begin position="95"/>
        <end position="300"/>
    </location>
</feature>
<dbReference type="RefSeq" id="WP_091506112.1">
    <property type="nucleotide sequence ID" value="NZ_CBDRCA010000015.1"/>
</dbReference>
<comment type="subcellular location">
    <subcellularLocation>
        <location evidence="1 7">Cell membrane</location>
        <topology evidence="1 7">Multi-pass membrane protein</topology>
    </subcellularLocation>
</comment>
<evidence type="ECO:0000256" key="4">
    <source>
        <dbReference type="ARBA" id="ARBA00022692"/>
    </source>
</evidence>
<protein>
    <submittedName>
        <fullName evidence="9">Peptide/nickel transport system permease protein</fullName>
    </submittedName>
</protein>
<gene>
    <name evidence="9" type="ORF">SAMN05421835_105313</name>
</gene>
<proteinExistence type="inferred from homology"/>
<dbReference type="InterPro" id="IPR035906">
    <property type="entry name" value="MetI-like_sf"/>
</dbReference>
<dbReference type="InterPro" id="IPR000515">
    <property type="entry name" value="MetI-like"/>
</dbReference>
<feature type="transmembrane region" description="Helical" evidence="7">
    <location>
        <begin position="99"/>
        <end position="119"/>
    </location>
</feature>
<evidence type="ECO:0000259" key="8">
    <source>
        <dbReference type="PROSITE" id="PS50928"/>
    </source>
</evidence>
<name>A0A1I3RGV4_9PSEU</name>
<evidence type="ECO:0000313" key="10">
    <source>
        <dbReference type="Proteomes" id="UP000199025"/>
    </source>
</evidence>
<keyword evidence="4 7" id="KW-0812">Transmembrane</keyword>
<reference evidence="9 10" key="1">
    <citation type="submission" date="2016-10" db="EMBL/GenBank/DDBJ databases">
        <authorList>
            <person name="de Groot N.N."/>
        </authorList>
    </citation>
    <scope>NUCLEOTIDE SEQUENCE [LARGE SCALE GENOMIC DNA]</scope>
    <source>
        <strain evidence="9 10">DSM 44468</strain>
    </source>
</reference>
<keyword evidence="2 7" id="KW-0813">Transport</keyword>
<evidence type="ECO:0000256" key="6">
    <source>
        <dbReference type="ARBA" id="ARBA00023136"/>
    </source>
</evidence>
<evidence type="ECO:0000256" key="3">
    <source>
        <dbReference type="ARBA" id="ARBA00022475"/>
    </source>
</evidence>
<feature type="transmembrane region" description="Helical" evidence="7">
    <location>
        <begin position="178"/>
        <end position="200"/>
    </location>
</feature>
<dbReference type="SUPFAM" id="SSF161098">
    <property type="entry name" value="MetI-like"/>
    <property type="match status" value="1"/>
</dbReference>
<feature type="transmembrane region" description="Helical" evidence="7">
    <location>
        <begin position="279"/>
        <end position="299"/>
    </location>
</feature>
<evidence type="ECO:0000313" key="9">
    <source>
        <dbReference type="EMBL" id="SFJ45495.1"/>
    </source>
</evidence>
<dbReference type="Pfam" id="PF19300">
    <property type="entry name" value="BPD_transp_1_N"/>
    <property type="match status" value="1"/>
</dbReference>
<dbReference type="AlphaFoldDB" id="A0A1I3RGV4"/>
<dbReference type="PROSITE" id="PS50928">
    <property type="entry name" value="ABC_TM1"/>
    <property type="match status" value="1"/>
</dbReference>
<dbReference type="PANTHER" id="PTHR43163:SF6">
    <property type="entry name" value="DIPEPTIDE TRANSPORT SYSTEM PERMEASE PROTEIN DPPB-RELATED"/>
    <property type="match status" value="1"/>
</dbReference>
<feature type="transmembrane region" description="Helical" evidence="7">
    <location>
        <begin position="131"/>
        <end position="158"/>
    </location>
</feature>
<dbReference type="EMBL" id="FORP01000005">
    <property type="protein sequence ID" value="SFJ45495.1"/>
    <property type="molecule type" value="Genomic_DNA"/>
</dbReference>
<evidence type="ECO:0000256" key="7">
    <source>
        <dbReference type="RuleBase" id="RU363032"/>
    </source>
</evidence>
<keyword evidence="10" id="KW-1185">Reference proteome</keyword>
<evidence type="ECO:0000256" key="5">
    <source>
        <dbReference type="ARBA" id="ARBA00022989"/>
    </source>
</evidence>
<dbReference type="InterPro" id="IPR045621">
    <property type="entry name" value="BPD_transp_1_N"/>
</dbReference>
<keyword evidence="3" id="KW-1003">Cell membrane</keyword>
<dbReference type="Gene3D" id="1.10.3720.10">
    <property type="entry name" value="MetI-like"/>
    <property type="match status" value="1"/>
</dbReference>
<evidence type="ECO:0000256" key="1">
    <source>
        <dbReference type="ARBA" id="ARBA00004651"/>
    </source>
</evidence>
<dbReference type="Proteomes" id="UP000199025">
    <property type="component" value="Unassembled WGS sequence"/>
</dbReference>
<dbReference type="CDD" id="cd06261">
    <property type="entry name" value="TM_PBP2"/>
    <property type="match status" value="1"/>
</dbReference>
<organism evidence="9 10">
    <name type="scientific">Amycolatopsis sacchari</name>
    <dbReference type="NCBI Taxonomy" id="115433"/>
    <lineage>
        <taxon>Bacteria</taxon>
        <taxon>Bacillati</taxon>
        <taxon>Actinomycetota</taxon>
        <taxon>Actinomycetes</taxon>
        <taxon>Pseudonocardiales</taxon>
        <taxon>Pseudonocardiaceae</taxon>
        <taxon>Amycolatopsis</taxon>
    </lineage>
</organism>
<comment type="similarity">
    <text evidence="7">Belongs to the binding-protein-dependent transport system permease family.</text>
</comment>
<dbReference type="GO" id="GO:0005886">
    <property type="term" value="C:plasma membrane"/>
    <property type="evidence" value="ECO:0007669"/>
    <property type="project" value="UniProtKB-SubCell"/>
</dbReference>
<accession>A0A1I3RGV4</accession>
<dbReference type="GO" id="GO:0055085">
    <property type="term" value="P:transmembrane transport"/>
    <property type="evidence" value="ECO:0007669"/>
    <property type="project" value="InterPro"/>
</dbReference>
<dbReference type="Pfam" id="PF00528">
    <property type="entry name" value="BPD_transp_1"/>
    <property type="match status" value="1"/>
</dbReference>
<dbReference type="OrthoDB" id="9778910at2"/>
<keyword evidence="6 7" id="KW-0472">Membrane</keyword>
<dbReference type="STRING" id="115433.SAMN05421835_105313"/>
<sequence>MTRFLVRRIPSALLVLFVTSILAFVLPRLAPGDPAVAVAGPEATPADIAAIRTQLGLDRPLVTQYLHWIGGVFTGDFGQSYVTHRPVTQLVGDRLGSTLQLAVLAALFMVVIGVALGVAAGSARGRAAKSFLDVLCSLLLAVPPFLTGLVLALLLGVFWRILPVSGEVSLLADPEIGIQYLLLPAFALALPQAAQIARLLQSAMWQSRSEEFVQTAVAKGASGTRITLRHVLRNSLASALVSFGMRVGELLGGAVVIEATFARNGLGALAVSSVNQRDYLVLQTLILLAVAIAVVIQLLTEIALSVLDPRIRLEGAPA</sequence>